<dbReference type="AlphaFoldDB" id="A0A4R6IIZ8"/>
<keyword evidence="2" id="KW-1185">Reference proteome</keyword>
<evidence type="ECO:0000313" key="1">
    <source>
        <dbReference type="EMBL" id="TDO21970.1"/>
    </source>
</evidence>
<protein>
    <submittedName>
        <fullName evidence="1">Putative sugar O-methyltransferase</fullName>
    </submittedName>
</protein>
<dbReference type="Proteomes" id="UP000295499">
    <property type="component" value="Unassembled WGS sequence"/>
</dbReference>
<evidence type="ECO:0000313" key="2">
    <source>
        <dbReference type="Proteomes" id="UP000295499"/>
    </source>
</evidence>
<dbReference type="EMBL" id="SNWM01000003">
    <property type="protein sequence ID" value="TDO21970.1"/>
    <property type="molecule type" value="Genomic_DNA"/>
</dbReference>
<accession>A0A4R6IIZ8</accession>
<dbReference type="SUPFAM" id="SSF53335">
    <property type="entry name" value="S-adenosyl-L-methionine-dependent methyltransferases"/>
    <property type="match status" value="1"/>
</dbReference>
<reference evidence="1 2" key="1">
    <citation type="submission" date="2019-03" db="EMBL/GenBank/DDBJ databases">
        <title>Genomic Encyclopedia of Archaeal and Bacterial Type Strains, Phase II (KMG-II): from individual species to whole genera.</title>
        <authorList>
            <person name="Goeker M."/>
        </authorList>
    </citation>
    <scope>NUCLEOTIDE SEQUENCE [LARGE SCALE GENOMIC DNA]</scope>
    <source>
        <strain evidence="1 2">DSM 19034</strain>
    </source>
</reference>
<comment type="caution">
    <text evidence="1">The sequence shown here is derived from an EMBL/GenBank/DDBJ whole genome shotgun (WGS) entry which is preliminary data.</text>
</comment>
<dbReference type="InterPro" id="IPR030807">
    <property type="entry name" value="Methyltran_NanM"/>
</dbReference>
<organism evidence="1 2">
    <name type="scientific">Pedobacter duraquae</name>
    <dbReference type="NCBI Taxonomy" id="425511"/>
    <lineage>
        <taxon>Bacteria</taxon>
        <taxon>Pseudomonadati</taxon>
        <taxon>Bacteroidota</taxon>
        <taxon>Sphingobacteriia</taxon>
        <taxon>Sphingobacteriales</taxon>
        <taxon>Sphingobacteriaceae</taxon>
        <taxon>Pedobacter</taxon>
    </lineage>
</organism>
<dbReference type="GO" id="GO:0008168">
    <property type="term" value="F:methyltransferase activity"/>
    <property type="evidence" value="ECO:0007669"/>
    <property type="project" value="UniProtKB-KW"/>
</dbReference>
<keyword evidence="1" id="KW-0489">Methyltransferase</keyword>
<dbReference type="InterPro" id="IPR029063">
    <property type="entry name" value="SAM-dependent_MTases_sf"/>
</dbReference>
<dbReference type="GO" id="GO:0032259">
    <property type="term" value="P:methylation"/>
    <property type="evidence" value="ECO:0007669"/>
    <property type="project" value="UniProtKB-KW"/>
</dbReference>
<keyword evidence="1" id="KW-0808">Transferase</keyword>
<name>A0A4R6IIZ8_9SPHI</name>
<dbReference type="NCBIfam" id="TIGR04371">
    <property type="entry name" value="methyltran_NanM"/>
    <property type="match status" value="1"/>
</dbReference>
<proteinExistence type="predicted"/>
<gene>
    <name evidence="1" type="ORF">CLV32_3079</name>
</gene>
<sequence length="417" mass="48275">MKHIGVENEFELASPYHTDELNKQIIKLYIGNMSLILELKKIKRNFLRRRKFKSLTNALGSDILKSKDFRMNNIKECFKNRRIATPDTNIIDRVMASYNKAKSNQKSFSSAYQVGNEWLPIYERHMGDVIKALGSSDAAATKTIYENFMREDCSVGLHGLPIDMKEAYFSGNISNLNSDIHLHDSIYRYSHWLNLTENKYSLKDLQMPDYGNPYGYFVNNEFIRVGAEYLHYYASRIQELIQEEKGRKVVVELGGGYGGLGYFLTRMESDLCYIDFDLPENMALTAYYLLSSFPGKKILLYGEDEFNEQSSSNYDIIIMPNFELPKLASNIADLVFNSYSLAEMSTDTISTYIPTLKEACKKHFFHVNHTQISYSLKADDFGIEDNEFSLITKKPALWNMGRDVNMDEFEFLYTRTR</sequence>